<dbReference type="EMBL" id="CAJOBH010108484">
    <property type="protein sequence ID" value="CAF4649317.1"/>
    <property type="molecule type" value="Genomic_DNA"/>
</dbReference>
<evidence type="ECO:0000313" key="2">
    <source>
        <dbReference type="EMBL" id="CAF4649317.1"/>
    </source>
</evidence>
<name>A0A8S2YZ21_9BILA</name>
<proteinExistence type="predicted"/>
<gene>
    <name evidence="2" type="ORF">BYL167_LOCUS42098</name>
    <name evidence="1" type="ORF">GIL414_LOCUS38592</name>
</gene>
<organism evidence="1 3">
    <name type="scientific">Rotaria magnacalcarata</name>
    <dbReference type="NCBI Taxonomy" id="392030"/>
    <lineage>
        <taxon>Eukaryota</taxon>
        <taxon>Metazoa</taxon>
        <taxon>Spiralia</taxon>
        <taxon>Gnathifera</taxon>
        <taxon>Rotifera</taxon>
        <taxon>Eurotatoria</taxon>
        <taxon>Bdelloidea</taxon>
        <taxon>Philodinida</taxon>
        <taxon>Philodinidae</taxon>
        <taxon>Rotaria</taxon>
    </lineage>
</organism>
<sequence>MMMKPGFTRFNLPYFTNDDEIEYVLNAVQFIATEGWKFLPL</sequence>
<protein>
    <submittedName>
        <fullName evidence="1">Uncharacterized protein</fullName>
    </submittedName>
</protein>
<dbReference type="EMBL" id="CAJOBJ010102273">
    <property type="protein sequence ID" value="CAF4593322.1"/>
    <property type="molecule type" value="Genomic_DNA"/>
</dbReference>
<dbReference type="PANTHER" id="PTHR43686:SF1">
    <property type="entry name" value="AMINOTRAN_5 DOMAIN-CONTAINING PROTEIN"/>
    <property type="match status" value="1"/>
</dbReference>
<evidence type="ECO:0000313" key="1">
    <source>
        <dbReference type="EMBL" id="CAF4593322.1"/>
    </source>
</evidence>
<dbReference type="PANTHER" id="PTHR43686">
    <property type="entry name" value="SULFURTRANSFERASE-RELATED"/>
    <property type="match status" value="1"/>
</dbReference>
<dbReference type="Proteomes" id="UP000681720">
    <property type="component" value="Unassembled WGS sequence"/>
</dbReference>
<accession>A0A8S2YZ21</accession>
<dbReference type="Proteomes" id="UP000681967">
    <property type="component" value="Unassembled WGS sequence"/>
</dbReference>
<comment type="caution">
    <text evidence="1">The sequence shown here is derived from an EMBL/GenBank/DDBJ whole genome shotgun (WGS) entry which is preliminary data.</text>
</comment>
<evidence type="ECO:0000313" key="3">
    <source>
        <dbReference type="Proteomes" id="UP000681720"/>
    </source>
</evidence>
<feature type="non-terminal residue" evidence="1">
    <location>
        <position position="1"/>
    </location>
</feature>
<reference evidence="1" key="1">
    <citation type="submission" date="2021-02" db="EMBL/GenBank/DDBJ databases">
        <authorList>
            <person name="Nowell W R."/>
        </authorList>
    </citation>
    <scope>NUCLEOTIDE SEQUENCE</scope>
</reference>
<dbReference type="AlphaFoldDB" id="A0A8S2YZ21"/>